<dbReference type="AlphaFoldDB" id="A0A1J6I9B5"/>
<gene>
    <name evidence="1" type="ORF">BLA27_01945</name>
</gene>
<name>A0A1J6I9B5_9HYPH</name>
<comment type="caution">
    <text evidence="1">The sequence shown here is derived from an EMBL/GenBank/DDBJ whole genome shotgun (WGS) entry which is preliminary data.</text>
</comment>
<dbReference type="EMBL" id="MOEC01000001">
    <property type="protein sequence ID" value="OIS95530.1"/>
    <property type="molecule type" value="Genomic_DNA"/>
</dbReference>
<organism evidence="1 2">
    <name type="scientific">Brucella cytisi</name>
    <dbReference type="NCBI Taxonomy" id="407152"/>
    <lineage>
        <taxon>Bacteria</taxon>
        <taxon>Pseudomonadati</taxon>
        <taxon>Pseudomonadota</taxon>
        <taxon>Alphaproteobacteria</taxon>
        <taxon>Hyphomicrobiales</taxon>
        <taxon>Brucellaceae</taxon>
        <taxon>Brucella/Ochrobactrum group</taxon>
        <taxon>Brucella</taxon>
    </lineage>
</organism>
<proteinExistence type="predicted"/>
<protein>
    <submittedName>
        <fullName evidence="1">Uncharacterized protein</fullName>
    </submittedName>
</protein>
<accession>A0A1J6I9B5</accession>
<dbReference type="Proteomes" id="UP000182985">
    <property type="component" value="Unassembled WGS sequence"/>
</dbReference>
<evidence type="ECO:0000313" key="2">
    <source>
        <dbReference type="Proteomes" id="UP000182985"/>
    </source>
</evidence>
<reference evidence="1 2" key="1">
    <citation type="submission" date="2016-10" db="EMBL/GenBank/DDBJ databases">
        <title>The Draft Genome Sequence of the Potato Rhizosphere Bacteria Ochrobactrum sp. IPA7.2.</title>
        <authorList>
            <person name="Gogoleva N.E."/>
            <person name="Khlopko Y.A."/>
            <person name="Burygin G.L."/>
            <person name="Plotnikov A.O."/>
        </authorList>
    </citation>
    <scope>NUCLEOTIDE SEQUENCE [LARGE SCALE GENOMIC DNA]</scope>
    <source>
        <strain evidence="1 2">IPA7.2</strain>
    </source>
</reference>
<keyword evidence="2" id="KW-1185">Reference proteome</keyword>
<evidence type="ECO:0000313" key="1">
    <source>
        <dbReference type="EMBL" id="OIS95530.1"/>
    </source>
</evidence>
<sequence>MFGRRRTSGKRHIQLIDTFAQSLCFGYQMICSGQQFRASCGFDSRCKQAPDATILSRGLSHLRKLRLLAIKGGLGDAKLLLKLYLLGRRA</sequence>